<dbReference type="Proteomes" id="UP000327157">
    <property type="component" value="Chromosome 11"/>
</dbReference>
<comment type="caution">
    <text evidence="2">The sequence shown here is derived from an EMBL/GenBank/DDBJ whole genome shotgun (WGS) entry which is preliminary data.</text>
</comment>
<keyword evidence="3" id="KW-1185">Reference proteome</keyword>
<dbReference type="PANTHER" id="PTHR34798:SF1">
    <property type="entry name" value="TIC-LIKE PROTEIN"/>
    <property type="match status" value="1"/>
</dbReference>
<name>A0A5N5G431_9ROSA</name>
<evidence type="ECO:0000313" key="3">
    <source>
        <dbReference type="Proteomes" id="UP000327157"/>
    </source>
</evidence>
<feature type="compositionally biased region" description="Basic and acidic residues" evidence="1">
    <location>
        <begin position="598"/>
        <end position="607"/>
    </location>
</feature>
<organism evidence="2 3">
    <name type="scientific">Pyrus ussuriensis x Pyrus communis</name>
    <dbReference type="NCBI Taxonomy" id="2448454"/>
    <lineage>
        <taxon>Eukaryota</taxon>
        <taxon>Viridiplantae</taxon>
        <taxon>Streptophyta</taxon>
        <taxon>Embryophyta</taxon>
        <taxon>Tracheophyta</taxon>
        <taxon>Spermatophyta</taxon>
        <taxon>Magnoliopsida</taxon>
        <taxon>eudicotyledons</taxon>
        <taxon>Gunneridae</taxon>
        <taxon>Pentapetalae</taxon>
        <taxon>rosids</taxon>
        <taxon>fabids</taxon>
        <taxon>Rosales</taxon>
        <taxon>Rosaceae</taxon>
        <taxon>Amygdaloideae</taxon>
        <taxon>Maleae</taxon>
        <taxon>Pyrus</taxon>
    </lineage>
</organism>
<gene>
    <name evidence="2" type="ORF">D8674_005041</name>
</gene>
<reference evidence="3" key="2">
    <citation type="submission" date="2019-10" db="EMBL/GenBank/DDBJ databases">
        <title>A de novo genome assembly of a pear dwarfing rootstock.</title>
        <authorList>
            <person name="Wang F."/>
            <person name="Wang J."/>
            <person name="Li S."/>
            <person name="Zhang Y."/>
            <person name="Fang M."/>
            <person name="Ma L."/>
            <person name="Zhao Y."/>
            <person name="Jiang S."/>
        </authorList>
    </citation>
    <scope>NUCLEOTIDE SEQUENCE [LARGE SCALE GENOMIC DNA]</scope>
</reference>
<feature type="region of interest" description="Disordered" evidence="1">
    <location>
        <begin position="175"/>
        <end position="246"/>
    </location>
</feature>
<feature type="compositionally biased region" description="Polar residues" evidence="1">
    <location>
        <begin position="350"/>
        <end position="369"/>
    </location>
</feature>
<feature type="region of interest" description="Disordered" evidence="1">
    <location>
        <begin position="286"/>
        <end position="310"/>
    </location>
</feature>
<feature type="region of interest" description="Disordered" evidence="1">
    <location>
        <begin position="828"/>
        <end position="933"/>
    </location>
</feature>
<proteinExistence type="predicted"/>
<evidence type="ECO:0000313" key="2">
    <source>
        <dbReference type="EMBL" id="KAB2605324.1"/>
    </source>
</evidence>
<reference evidence="2 3" key="1">
    <citation type="submission" date="2019-09" db="EMBL/GenBank/DDBJ databases">
        <authorList>
            <person name="Ou C."/>
        </authorList>
    </citation>
    <scope>NUCLEOTIDE SEQUENCE [LARGE SCALE GENOMIC DNA]</scope>
    <source>
        <strain evidence="2">S2</strain>
        <tissue evidence="2">Leaf</tissue>
    </source>
</reference>
<feature type="region of interest" description="Disordered" evidence="1">
    <location>
        <begin position="580"/>
        <end position="613"/>
    </location>
</feature>
<sequence>MICEKGEEAAKNNMSMERIRGTRRPTMAASKNQKRIMREQSKKQRRYRRGDQDQDSTEESLGFSDHQAPPPLKAAREVIGVAVPRKARSAAGKRSHENFSSGSYGGVGEEEQSLQQLSFKAASLSFSNVSSRKTMKRNGPKIQFPKSSKSSGPVEEEEDIEIEIAEVLYGLMKQTQNSKTSKFETEDRNDSEEKKAEDGSASMAVQSSSAGEGVEVEESDQPEKIEACSEGASGSMDPHEEKAENPYVEEKSIIATKGEFSCEDSKGTKAISTGLEHKRKRKEGRFEFDLMAPPPMDWDDDFTDSVSDPKPLTQDVDMKIEVLVKNEEKMEIFLEEVVVEKQEEKKVNESPNQDSSSKSTTRLQPSDSLLPQKPRKRCATHHHIAHNIHLHQKVAQTNNFWPAATGSVPQCGTKSDIPLLGSFSGPNLQHSQKKKQAAPKFLSDSGKDRSSEAGNVVETSHKLQLSVQQTPQPANAGYQMLQHGHISALPRVEHQAAVAPTSSKSVVLEFAQSTNNAALSSHLAARPLESSSVNFNGYQYPISAHIQTTPVFGGGNPAQALPLINAPFVSNQMFHPSYIQQHQVQPSHQNANSSPSHRQQESHKPREIQFSSNNCFTSQKQHVSPGEMNMENAASPAASHAQNTVYGQNFSVPFQPVNFTLMPYVTMGGGGGGGGNGNHVEQSQKQGLKGGVELIPSKAYGMSFSSVTGNNGSGSCLNFSSMAQNPAIFQSLPDTAQQGYKITPAPQAGQQKNHHHHQISQRKTDGGSNNADDGLRAASGKSSSGIVQRQTLVFDNSSRTLNFMSSSSQRQNLFQFQLQNPHLLQKQQPAIAAKVPKSAPVSSKARMQCNSHHQSSQLKNSTAMTSPLQQRRGSQGQTQISFGGNPKSASAPQGQQRLTNHHSSSISALQSQQTENSSLSSNGPISSPACGRNLPSILSTCPSHISELKF</sequence>
<dbReference type="EMBL" id="SMOL01000559">
    <property type="protein sequence ID" value="KAB2605324.1"/>
    <property type="molecule type" value="Genomic_DNA"/>
</dbReference>
<feature type="compositionally biased region" description="Basic and acidic residues" evidence="1">
    <location>
        <begin position="237"/>
        <end position="246"/>
    </location>
</feature>
<feature type="compositionally biased region" description="Basic and acidic residues" evidence="1">
    <location>
        <begin position="1"/>
        <end position="10"/>
    </location>
</feature>
<protein>
    <submittedName>
        <fullName evidence="2">Protein TIME FOR COFFEE-like</fullName>
    </submittedName>
</protein>
<dbReference type="OrthoDB" id="784889at2759"/>
<feature type="region of interest" description="Disordered" evidence="1">
    <location>
        <begin position="341"/>
        <end position="380"/>
    </location>
</feature>
<feature type="region of interest" description="Disordered" evidence="1">
    <location>
        <begin position="1"/>
        <end position="115"/>
    </location>
</feature>
<feature type="region of interest" description="Disordered" evidence="1">
    <location>
        <begin position="422"/>
        <end position="461"/>
    </location>
</feature>
<dbReference type="GO" id="GO:0042752">
    <property type="term" value="P:regulation of circadian rhythm"/>
    <property type="evidence" value="ECO:0007669"/>
    <property type="project" value="InterPro"/>
</dbReference>
<feature type="compositionally biased region" description="Basic and acidic residues" evidence="1">
    <location>
        <begin position="181"/>
        <end position="198"/>
    </location>
</feature>
<feature type="region of interest" description="Disordered" evidence="1">
    <location>
        <begin position="745"/>
        <end position="785"/>
    </location>
</feature>
<accession>A0A5N5G431</accession>
<dbReference type="AlphaFoldDB" id="A0A5N5G431"/>
<dbReference type="GO" id="GO:0005634">
    <property type="term" value="C:nucleus"/>
    <property type="evidence" value="ECO:0007669"/>
    <property type="project" value="TreeGrafter"/>
</dbReference>
<evidence type="ECO:0000256" key="1">
    <source>
        <dbReference type="SAM" id="MobiDB-lite"/>
    </source>
</evidence>
<feature type="compositionally biased region" description="Polar residues" evidence="1">
    <location>
        <begin position="848"/>
        <end position="915"/>
    </location>
</feature>
<dbReference type="PANTHER" id="PTHR34798">
    <property type="entry name" value="PROTEIN TIME FOR COFFEE"/>
    <property type="match status" value="1"/>
</dbReference>
<feature type="region of interest" description="Disordered" evidence="1">
    <location>
        <begin position="129"/>
        <end position="158"/>
    </location>
</feature>
<dbReference type="InterPro" id="IPR039317">
    <property type="entry name" value="TIC"/>
</dbReference>
<reference evidence="2 3" key="3">
    <citation type="submission" date="2019-11" db="EMBL/GenBank/DDBJ databases">
        <title>A de novo genome assembly of a pear dwarfing rootstock.</title>
        <authorList>
            <person name="Wang F."/>
            <person name="Wang J."/>
            <person name="Li S."/>
            <person name="Zhang Y."/>
            <person name="Fang M."/>
            <person name="Ma L."/>
            <person name="Zhao Y."/>
            <person name="Jiang S."/>
        </authorList>
    </citation>
    <scope>NUCLEOTIDE SEQUENCE [LARGE SCALE GENOMIC DNA]</scope>
    <source>
        <strain evidence="2">S2</strain>
        <tissue evidence="2">Leaf</tissue>
    </source>
</reference>
<feature type="compositionally biased region" description="Polar residues" evidence="1">
    <location>
        <begin position="580"/>
        <end position="597"/>
    </location>
</feature>
<feature type="compositionally biased region" description="Low complexity" evidence="1">
    <location>
        <begin position="916"/>
        <end position="928"/>
    </location>
</feature>